<reference evidence="3" key="3">
    <citation type="submission" date="2016-07" db="EMBL/GenBank/DDBJ databases">
        <title>Evolution of pathogenesis and genome organization in the Tremellales.</title>
        <authorList>
            <person name="Cuomo C."/>
            <person name="Litvintseva A."/>
            <person name="Heitman J."/>
            <person name="Chen Y."/>
            <person name="Sun S."/>
            <person name="Springer D."/>
            <person name="Dromer F."/>
            <person name="Young S."/>
            <person name="Zeng Q."/>
            <person name="Chapman S."/>
            <person name="Gujja S."/>
            <person name="Saif S."/>
            <person name="Birren B."/>
        </authorList>
    </citation>
    <scope>NUCLEOTIDE SEQUENCE</scope>
    <source>
        <strain evidence="3">CBS 10737</strain>
    </source>
</reference>
<dbReference type="Proteomes" id="UP000094020">
    <property type="component" value="Chromosome 8"/>
</dbReference>
<dbReference type="KEGG" id="kpin:30173455"/>
<dbReference type="AlphaFoldDB" id="A0A1B9I1H8"/>
<dbReference type="InterPro" id="IPR001357">
    <property type="entry name" value="BRCT_dom"/>
</dbReference>
<feature type="domain" description="BRCT" evidence="2">
    <location>
        <begin position="243"/>
        <end position="316"/>
    </location>
</feature>
<dbReference type="EMBL" id="KI894012">
    <property type="protein sequence ID" value="OCF49393.1"/>
    <property type="molecule type" value="Genomic_DNA"/>
</dbReference>
<organism evidence="3">
    <name type="scientific">Kwoniella pini CBS 10737</name>
    <dbReference type="NCBI Taxonomy" id="1296096"/>
    <lineage>
        <taxon>Eukaryota</taxon>
        <taxon>Fungi</taxon>
        <taxon>Dikarya</taxon>
        <taxon>Basidiomycota</taxon>
        <taxon>Agaricomycotina</taxon>
        <taxon>Tremellomycetes</taxon>
        <taxon>Tremellales</taxon>
        <taxon>Cryptococcaceae</taxon>
        <taxon>Kwoniella</taxon>
    </lineage>
</organism>
<dbReference type="OrthoDB" id="10677628at2759"/>
<accession>A0A1B9I1H8</accession>
<feature type="compositionally biased region" description="Basic and acidic residues" evidence="1">
    <location>
        <begin position="48"/>
        <end position="64"/>
    </location>
</feature>
<evidence type="ECO:0000313" key="5">
    <source>
        <dbReference type="Proteomes" id="UP000094020"/>
    </source>
</evidence>
<evidence type="ECO:0000259" key="2">
    <source>
        <dbReference type="PROSITE" id="PS50172"/>
    </source>
</evidence>
<dbReference type="GeneID" id="30173455"/>
<protein>
    <recommendedName>
        <fullName evidence="2">BRCT domain-containing protein</fullName>
    </recommendedName>
</protein>
<reference evidence="4" key="2">
    <citation type="submission" date="2013-07" db="EMBL/GenBank/DDBJ databases">
        <authorList>
            <consortium name="The Broad Institute Genome Sequencing Platform"/>
            <person name="Cuomo C."/>
            <person name="Litvintseva A."/>
            <person name="Chen Y."/>
            <person name="Heitman J."/>
            <person name="Sun S."/>
            <person name="Springer D."/>
            <person name="Dromer F."/>
            <person name="Young S.K."/>
            <person name="Zeng Q."/>
            <person name="Gargeya S."/>
            <person name="Fitzgerald M."/>
            <person name="Abouelleil A."/>
            <person name="Alvarado L."/>
            <person name="Berlin A.M."/>
            <person name="Chapman S.B."/>
            <person name="Dewar J."/>
            <person name="Goldberg J."/>
            <person name="Griggs A."/>
            <person name="Gujja S."/>
            <person name="Hansen M."/>
            <person name="Howarth C."/>
            <person name="Imamovic A."/>
            <person name="Larimer J."/>
            <person name="McCowan C."/>
            <person name="Murphy C."/>
            <person name="Pearson M."/>
            <person name="Priest M."/>
            <person name="Roberts A."/>
            <person name="Saif S."/>
            <person name="Shea T."/>
            <person name="Sykes S."/>
            <person name="Wortman J."/>
            <person name="Nusbaum C."/>
            <person name="Birren B."/>
        </authorList>
    </citation>
    <scope>NUCLEOTIDE SEQUENCE</scope>
    <source>
        <strain evidence="4">CBS 10737</strain>
    </source>
</reference>
<dbReference type="PROSITE" id="PS50172">
    <property type="entry name" value="BRCT"/>
    <property type="match status" value="1"/>
</dbReference>
<feature type="region of interest" description="Disordered" evidence="1">
    <location>
        <begin position="34"/>
        <end position="66"/>
    </location>
</feature>
<sequence>MWKNTLKSYNILHSNINQFHTFENDQDKTSIVKSKQSESPKIHTSTFRYHDSSRDPRNRVRVERPSSISISPADVYTSLQEHQPEVVFPLLLDLPGPSNIKDLDEVSNLADGNEDEHIRTLLKAKRMLEDWKKSIKDHDALRSSHTAENGQTSPLLNRVDVSTPLENECNEDSDEYGSLNDSSNHIDSISPPHWLFDLSTPPLTSSPTSFDLSSHNHIFHDNDSMEPLRLFAHRCNQSLPEDIEAWGGVLESQVEKAHILLLPRTSNSKSDLIPKNGKEVQIIQQAFMRDQRVLASSWVDHCIEQEQLLPVDEYCIWLSEMTIYKRRPAAIRADERRHELERDSSIFIPREQEQEHDDWLKEEGAKPWVLELGSELGSEEEFDGNGEIRKIIFDPT</sequence>
<reference evidence="3" key="1">
    <citation type="submission" date="2013-07" db="EMBL/GenBank/DDBJ databases">
        <title>The Genome Sequence of Cryptococcus pinus CBS10737.</title>
        <authorList>
            <consortium name="The Broad Institute Genome Sequencing Platform"/>
            <person name="Cuomo C."/>
            <person name="Litvintseva A."/>
            <person name="Chen Y."/>
            <person name="Heitman J."/>
            <person name="Sun S."/>
            <person name="Springer D."/>
            <person name="Dromer F."/>
            <person name="Young S.K."/>
            <person name="Zeng Q."/>
            <person name="Gargeya S."/>
            <person name="Fitzgerald M."/>
            <person name="Abouelleil A."/>
            <person name="Alvarado L."/>
            <person name="Berlin A.M."/>
            <person name="Chapman S.B."/>
            <person name="Dewar J."/>
            <person name="Goldberg J."/>
            <person name="Griggs A."/>
            <person name="Gujja S."/>
            <person name="Hansen M."/>
            <person name="Howarth C."/>
            <person name="Imamovic A."/>
            <person name="Larimer J."/>
            <person name="McCowan C."/>
            <person name="Murphy C."/>
            <person name="Pearson M."/>
            <person name="Priest M."/>
            <person name="Roberts A."/>
            <person name="Saif S."/>
            <person name="Shea T."/>
            <person name="Sykes S."/>
            <person name="Wortman J."/>
            <person name="Nusbaum C."/>
            <person name="Birren B."/>
        </authorList>
    </citation>
    <scope>NUCLEOTIDE SEQUENCE [LARGE SCALE GENOMIC DNA]</scope>
    <source>
        <strain evidence="3">CBS 10737</strain>
    </source>
</reference>
<gene>
    <name evidence="3" type="ORF">I206_05086</name>
    <name evidence="4" type="ORF">I206_106260</name>
</gene>
<evidence type="ECO:0000313" key="3">
    <source>
        <dbReference type="EMBL" id="OCF49393.1"/>
    </source>
</evidence>
<keyword evidence="5" id="KW-1185">Reference proteome</keyword>
<reference evidence="4" key="4">
    <citation type="submission" date="2024-02" db="EMBL/GenBank/DDBJ databases">
        <title>Comparative genomics of Cryptococcus and Kwoniella reveals pathogenesis evolution and contrasting modes of karyotype evolution via chromosome fusion or intercentromeric recombination.</title>
        <authorList>
            <person name="Coelho M.A."/>
            <person name="David-Palma M."/>
            <person name="Shea T."/>
            <person name="Bowers K."/>
            <person name="McGinley-Smith S."/>
            <person name="Mohammad A.W."/>
            <person name="Gnirke A."/>
            <person name="Yurkov A.M."/>
            <person name="Nowrousian M."/>
            <person name="Sun S."/>
            <person name="Cuomo C.A."/>
            <person name="Heitman J."/>
        </authorList>
    </citation>
    <scope>NUCLEOTIDE SEQUENCE</scope>
    <source>
        <strain evidence="4">CBS 10737</strain>
    </source>
</reference>
<dbReference type="RefSeq" id="XP_019010612.1">
    <property type="nucleotide sequence ID" value="XM_019156810.1"/>
</dbReference>
<name>A0A1B9I1H8_9TREE</name>
<evidence type="ECO:0000256" key="1">
    <source>
        <dbReference type="SAM" id="MobiDB-lite"/>
    </source>
</evidence>
<dbReference type="EMBL" id="CP144526">
    <property type="protein sequence ID" value="WWC72298.1"/>
    <property type="molecule type" value="Genomic_DNA"/>
</dbReference>
<proteinExistence type="predicted"/>
<evidence type="ECO:0000313" key="4">
    <source>
        <dbReference type="EMBL" id="WWC72298.1"/>
    </source>
</evidence>